<evidence type="ECO:0000256" key="4">
    <source>
        <dbReference type="ARBA" id="ARBA00022840"/>
    </source>
</evidence>
<evidence type="ECO:0000256" key="1">
    <source>
        <dbReference type="ARBA" id="ARBA00004202"/>
    </source>
</evidence>
<dbReference type="InterPro" id="IPR027417">
    <property type="entry name" value="P-loop_NTPase"/>
</dbReference>
<name>A0ABD5ZEM9_9EURY</name>
<evidence type="ECO:0000313" key="13">
    <source>
        <dbReference type="Proteomes" id="UP001596481"/>
    </source>
</evidence>
<dbReference type="InterPro" id="IPR003593">
    <property type="entry name" value="AAA+_ATPase"/>
</dbReference>
<evidence type="ECO:0000256" key="5">
    <source>
        <dbReference type="ARBA" id="ARBA00050355"/>
    </source>
</evidence>
<evidence type="ECO:0000256" key="6">
    <source>
        <dbReference type="ARBA" id="ARBA00051890"/>
    </source>
</evidence>
<evidence type="ECO:0000256" key="7">
    <source>
        <dbReference type="ARBA" id="ARBA00053454"/>
    </source>
</evidence>
<keyword evidence="2" id="KW-0813">Transport</keyword>
<dbReference type="InterPro" id="IPR008995">
    <property type="entry name" value="Mo/tungstate-bd_C_term_dom"/>
</dbReference>
<keyword evidence="4 12" id="KW-0067">ATP-binding</keyword>
<reference evidence="12 13" key="1">
    <citation type="journal article" date="2019" name="Int. J. Syst. Evol. Microbiol.">
        <title>The Global Catalogue of Microorganisms (GCM) 10K type strain sequencing project: providing services to taxonomists for standard genome sequencing and annotation.</title>
        <authorList>
            <consortium name="The Broad Institute Genomics Platform"/>
            <consortium name="The Broad Institute Genome Sequencing Center for Infectious Disease"/>
            <person name="Wu L."/>
            <person name="Ma J."/>
        </authorList>
    </citation>
    <scope>NUCLEOTIDE SEQUENCE [LARGE SCALE GENOMIC DNA]</scope>
    <source>
        <strain evidence="12 13">DSM 29988</strain>
    </source>
</reference>
<proteinExistence type="inferred from homology"/>
<dbReference type="InterPro" id="IPR012340">
    <property type="entry name" value="NA-bd_OB-fold"/>
</dbReference>
<comment type="function">
    <text evidence="7">Part of the ABC transporter complex XacGHIJK involved in the uptake of xylose and arabinose. Responsible for energy coupling to the transport system.</text>
</comment>
<dbReference type="Gene3D" id="2.40.50.100">
    <property type="match status" value="1"/>
</dbReference>
<dbReference type="SUPFAM" id="SSF50331">
    <property type="entry name" value="MOP-like"/>
    <property type="match status" value="1"/>
</dbReference>
<dbReference type="RefSeq" id="WP_390222685.1">
    <property type="nucleotide sequence ID" value="NZ_JBHTAA010000002.1"/>
</dbReference>
<comment type="similarity">
    <text evidence="8">Belongs to the ABC transporter superfamily. Carbohydrate uptake transporter-1 (CUT1) (TC 3.A.1.1) family.</text>
</comment>
<keyword evidence="3" id="KW-0547">Nucleotide-binding</keyword>
<dbReference type="Pfam" id="PF08402">
    <property type="entry name" value="TOBE_2"/>
    <property type="match status" value="1"/>
</dbReference>
<evidence type="ECO:0000259" key="11">
    <source>
        <dbReference type="PROSITE" id="PS50893"/>
    </source>
</evidence>
<comment type="catalytic activity">
    <reaction evidence="6">
        <text>L-arabinose(out) + ATP + H2O = L-arabinose(in) + ADP + phosphate + H(+)</text>
        <dbReference type="Rhea" id="RHEA:30007"/>
        <dbReference type="ChEBI" id="CHEBI:15377"/>
        <dbReference type="ChEBI" id="CHEBI:15378"/>
        <dbReference type="ChEBI" id="CHEBI:17535"/>
        <dbReference type="ChEBI" id="CHEBI:30616"/>
        <dbReference type="ChEBI" id="CHEBI:43474"/>
        <dbReference type="ChEBI" id="CHEBI:456216"/>
        <dbReference type="EC" id="7.5.2.13"/>
    </reaction>
    <physiologicalReaction direction="left-to-right" evidence="6">
        <dbReference type="Rhea" id="RHEA:30008"/>
    </physiologicalReaction>
</comment>
<dbReference type="PROSITE" id="PS00211">
    <property type="entry name" value="ABC_TRANSPORTER_1"/>
    <property type="match status" value="1"/>
</dbReference>
<dbReference type="InterPro" id="IPR017871">
    <property type="entry name" value="ABC_transporter-like_CS"/>
</dbReference>
<comment type="caution">
    <text evidence="12">The sequence shown here is derived from an EMBL/GenBank/DDBJ whole genome shotgun (WGS) entry which is preliminary data.</text>
</comment>
<evidence type="ECO:0000256" key="9">
    <source>
        <dbReference type="ARBA" id="ARBA00065962"/>
    </source>
</evidence>
<comment type="subcellular location">
    <subcellularLocation>
        <location evidence="1">Cell membrane</location>
        <topology evidence="1">Peripheral membrane protein</topology>
    </subcellularLocation>
</comment>
<dbReference type="PANTHER" id="PTHR43875">
    <property type="entry name" value="MALTODEXTRIN IMPORT ATP-BINDING PROTEIN MSMX"/>
    <property type="match status" value="1"/>
</dbReference>
<dbReference type="SMART" id="SM00382">
    <property type="entry name" value="AAA"/>
    <property type="match status" value="1"/>
</dbReference>
<dbReference type="GO" id="GO:0005886">
    <property type="term" value="C:plasma membrane"/>
    <property type="evidence" value="ECO:0007669"/>
    <property type="project" value="UniProtKB-SubCell"/>
</dbReference>
<dbReference type="GO" id="GO:1902495">
    <property type="term" value="C:transmembrane transporter complex"/>
    <property type="evidence" value="ECO:0007669"/>
    <property type="project" value="UniProtKB-ARBA"/>
</dbReference>
<dbReference type="FunFam" id="3.40.50.300:FF:000042">
    <property type="entry name" value="Maltose/maltodextrin ABC transporter, ATP-binding protein"/>
    <property type="match status" value="1"/>
</dbReference>
<dbReference type="InterPro" id="IPR003439">
    <property type="entry name" value="ABC_transporter-like_ATP-bd"/>
</dbReference>
<feature type="domain" description="ABC transporter" evidence="11">
    <location>
        <begin position="5"/>
        <end position="239"/>
    </location>
</feature>
<dbReference type="Gene3D" id="3.40.50.300">
    <property type="entry name" value="P-loop containing nucleotide triphosphate hydrolases"/>
    <property type="match status" value="1"/>
</dbReference>
<sequence>MATSIHIESVTKEFRTLGNTHVAVDDLTLDIPEGSFTTFVGPSGCGKTTTLRMLAGLETPTSGSIQFGETDVTDLPPQERNVSMVFQSIALYPHMSVRENIGYGLKIHGVSKAERDERIDEAAEVLQIEEQLEKMPAELSGGQQQRVALGGAFVQDPDVLLLDEPMSDLDAKLKSDLRVEIQRLHQELDTTVVYVTHDQTEAMTMSDRVVLLREGELAQVDPPKQLFDYPNSDYVAQFIGMPSTNVIDCAVETESGVTTLRGPDISVPLPDDVPSVPSDVVRLGIRPQYVDVGDAGEHAFTLDVEVIETLGTESVVHGRLADGTTFDVVSSNVDGVAAGEQLAVSFDFADVFIFDETGETICFGAEHTSQAESAHPGSSR</sequence>
<dbReference type="GO" id="GO:0022857">
    <property type="term" value="F:transmembrane transporter activity"/>
    <property type="evidence" value="ECO:0007669"/>
    <property type="project" value="UniProtKB-ARBA"/>
</dbReference>
<dbReference type="EMBL" id="JBHTAA010000002">
    <property type="protein sequence ID" value="MFC7203348.1"/>
    <property type="molecule type" value="Genomic_DNA"/>
</dbReference>
<dbReference type="PANTHER" id="PTHR43875:SF1">
    <property type="entry name" value="OSMOPROTECTIVE COMPOUNDS UPTAKE ATP-BINDING PROTEIN GGTA"/>
    <property type="match status" value="1"/>
</dbReference>
<comment type="subunit">
    <text evidence="9">The complex is composed of two ATP-binding proteins (XacJ and XacK), two transmembrane proteins (XacH and XacI) and a solute-binding protein (XacG).</text>
</comment>
<evidence type="ECO:0000313" key="12">
    <source>
        <dbReference type="EMBL" id="MFC7203348.1"/>
    </source>
</evidence>
<dbReference type="GO" id="GO:0005524">
    <property type="term" value="F:ATP binding"/>
    <property type="evidence" value="ECO:0007669"/>
    <property type="project" value="UniProtKB-KW"/>
</dbReference>
<protein>
    <recommendedName>
        <fullName evidence="10">ABC-type D-xylose/L-arabinose transporter</fullName>
        <ecNumber evidence="10">7.5.2.13</ecNumber>
    </recommendedName>
</protein>
<dbReference type="Gene3D" id="2.40.50.140">
    <property type="entry name" value="Nucleic acid-binding proteins"/>
    <property type="match status" value="1"/>
</dbReference>
<dbReference type="InterPro" id="IPR047641">
    <property type="entry name" value="ABC_transpr_MalK/UgpC-like"/>
</dbReference>
<evidence type="ECO:0000256" key="3">
    <source>
        <dbReference type="ARBA" id="ARBA00022741"/>
    </source>
</evidence>
<dbReference type="Pfam" id="PF00005">
    <property type="entry name" value="ABC_tran"/>
    <property type="match status" value="1"/>
</dbReference>
<dbReference type="AlphaFoldDB" id="A0ABD5ZEM9"/>
<evidence type="ECO:0000256" key="2">
    <source>
        <dbReference type="ARBA" id="ARBA00022448"/>
    </source>
</evidence>
<accession>A0ABD5ZEM9</accession>
<dbReference type="InterPro" id="IPR013611">
    <property type="entry name" value="Transp-assoc_OB_typ2"/>
</dbReference>
<comment type="catalytic activity">
    <reaction evidence="5">
        <text>D-xylose(out) + ATP + H2O = D-xylose(in) + ADP + phosphate + H(+)</text>
        <dbReference type="Rhea" id="RHEA:29899"/>
        <dbReference type="ChEBI" id="CHEBI:15377"/>
        <dbReference type="ChEBI" id="CHEBI:15378"/>
        <dbReference type="ChEBI" id="CHEBI:30616"/>
        <dbReference type="ChEBI" id="CHEBI:43474"/>
        <dbReference type="ChEBI" id="CHEBI:53455"/>
        <dbReference type="ChEBI" id="CHEBI:456216"/>
        <dbReference type="EC" id="7.5.2.13"/>
    </reaction>
    <physiologicalReaction direction="left-to-right" evidence="5">
        <dbReference type="Rhea" id="RHEA:29900"/>
    </physiologicalReaction>
</comment>
<evidence type="ECO:0000256" key="10">
    <source>
        <dbReference type="ARBA" id="ARBA00066315"/>
    </source>
</evidence>
<dbReference type="SUPFAM" id="SSF52540">
    <property type="entry name" value="P-loop containing nucleoside triphosphate hydrolases"/>
    <property type="match status" value="1"/>
</dbReference>
<gene>
    <name evidence="12" type="ORF">ACFQJC_07460</name>
</gene>
<dbReference type="Proteomes" id="UP001596481">
    <property type="component" value="Unassembled WGS sequence"/>
</dbReference>
<dbReference type="PROSITE" id="PS50893">
    <property type="entry name" value="ABC_TRANSPORTER_2"/>
    <property type="match status" value="1"/>
</dbReference>
<evidence type="ECO:0000256" key="8">
    <source>
        <dbReference type="ARBA" id="ARBA00061029"/>
    </source>
</evidence>
<organism evidence="12 13">
    <name type="scientific">Haloferax namakaokahaiae</name>
    <dbReference type="NCBI Taxonomy" id="1748331"/>
    <lineage>
        <taxon>Archaea</taxon>
        <taxon>Methanobacteriati</taxon>
        <taxon>Methanobacteriota</taxon>
        <taxon>Stenosarchaea group</taxon>
        <taxon>Halobacteria</taxon>
        <taxon>Halobacteriales</taxon>
        <taxon>Haloferacaceae</taxon>
        <taxon>Haloferax</taxon>
    </lineage>
</organism>
<keyword evidence="13" id="KW-1185">Reference proteome</keyword>
<dbReference type="EC" id="7.5.2.13" evidence="10"/>